<comment type="caution">
    <text evidence="12">The sequence shown here is derived from an EMBL/GenBank/DDBJ whole genome shotgun (WGS) entry which is preliminary data.</text>
</comment>
<dbReference type="GO" id="GO:0016787">
    <property type="term" value="F:hydrolase activity"/>
    <property type="evidence" value="ECO:0007669"/>
    <property type="project" value="UniProtKB-KW"/>
</dbReference>
<dbReference type="InterPro" id="IPR027417">
    <property type="entry name" value="P-loop_NTPase"/>
</dbReference>
<evidence type="ECO:0000313" key="13">
    <source>
        <dbReference type="Proteomes" id="UP000623129"/>
    </source>
</evidence>
<evidence type="ECO:0000259" key="10">
    <source>
        <dbReference type="PROSITE" id="PS51192"/>
    </source>
</evidence>
<gene>
    <name evidence="12" type="ORF">FCM35_KLT05389</name>
</gene>
<evidence type="ECO:0000313" key="12">
    <source>
        <dbReference type="EMBL" id="KAF3330058.1"/>
    </source>
</evidence>
<dbReference type="Proteomes" id="UP000623129">
    <property type="component" value="Unassembled WGS sequence"/>
</dbReference>
<feature type="region of interest" description="Disordered" evidence="9">
    <location>
        <begin position="1"/>
        <end position="20"/>
    </location>
</feature>
<dbReference type="PANTHER" id="PTHR24031">
    <property type="entry name" value="RNA HELICASE"/>
    <property type="match status" value="1"/>
</dbReference>
<keyword evidence="3 6" id="KW-0347">Helicase</keyword>
<evidence type="ECO:0000259" key="11">
    <source>
        <dbReference type="PROSITE" id="PS51194"/>
    </source>
</evidence>
<dbReference type="GO" id="GO:0003724">
    <property type="term" value="F:RNA helicase activity"/>
    <property type="evidence" value="ECO:0007669"/>
    <property type="project" value="UniProtKB-EC"/>
</dbReference>
<feature type="compositionally biased region" description="Basic residues" evidence="9">
    <location>
        <begin position="1"/>
        <end position="16"/>
    </location>
</feature>
<feature type="coiled-coil region" evidence="8">
    <location>
        <begin position="642"/>
        <end position="669"/>
    </location>
</feature>
<dbReference type="SMART" id="SM00490">
    <property type="entry name" value="HELICc"/>
    <property type="match status" value="1"/>
</dbReference>
<comment type="domain">
    <text evidence="7">The Q motif is unique to and characteristic of the DEAD box family of RNA helicases and controls ATP binding and hydrolysis.</text>
</comment>
<reference evidence="12" key="1">
    <citation type="submission" date="2020-01" db="EMBL/GenBank/DDBJ databases">
        <title>Genome sequence of Kobresia littledalei, the first chromosome-level genome in the family Cyperaceae.</title>
        <authorList>
            <person name="Qu G."/>
        </authorList>
    </citation>
    <scope>NUCLEOTIDE SEQUENCE</scope>
    <source>
        <strain evidence="12">C.B.Clarke</strain>
        <tissue evidence="12">Leaf</tissue>
    </source>
</reference>
<keyword evidence="1 6" id="KW-0547">Nucleotide-binding</keyword>
<evidence type="ECO:0000256" key="9">
    <source>
        <dbReference type="SAM" id="MobiDB-lite"/>
    </source>
</evidence>
<dbReference type="SMART" id="SM01178">
    <property type="entry name" value="DUF4217"/>
    <property type="match status" value="1"/>
</dbReference>
<dbReference type="Pfam" id="PF00271">
    <property type="entry name" value="Helicase_C"/>
    <property type="match status" value="1"/>
</dbReference>
<keyword evidence="5 7" id="KW-0694">RNA-binding</keyword>
<evidence type="ECO:0000256" key="1">
    <source>
        <dbReference type="ARBA" id="ARBA00022741"/>
    </source>
</evidence>
<dbReference type="InterPro" id="IPR011545">
    <property type="entry name" value="DEAD/DEAH_box_helicase_dom"/>
</dbReference>
<dbReference type="SUPFAM" id="SSF52540">
    <property type="entry name" value="P-loop containing nucleoside triphosphate hydrolases"/>
    <property type="match status" value="1"/>
</dbReference>
<dbReference type="EMBL" id="SWLB01000014">
    <property type="protein sequence ID" value="KAF3330058.1"/>
    <property type="molecule type" value="Genomic_DNA"/>
</dbReference>
<dbReference type="EC" id="3.6.4.13" evidence="7"/>
<keyword evidence="2 6" id="KW-0378">Hydrolase</keyword>
<dbReference type="Gene3D" id="3.40.50.300">
    <property type="entry name" value="P-loop containing nucleotide triphosphate hydrolases"/>
    <property type="match status" value="2"/>
</dbReference>
<dbReference type="Pfam" id="PF00270">
    <property type="entry name" value="DEAD"/>
    <property type="match status" value="1"/>
</dbReference>
<dbReference type="SMART" id="SM00487">
    <property type="entry name" value="DEXDc"/>
    <property type="match status" value="1"/>
</dbReference>
<dbReference type="AlphaFoldDB" id="A0A833VP89"/>
<feature type="compositionally biased region" description="Acidic residues" evidence="9">
    <location>
        <begin position="696"/>
        <end position="705"/>
    </location>
</feature>
<name>A0A833VP89_9POAL</name>
<dbReference type="InterPro" id="IPR025313">
    <property type="entry name" value="SPB4-like_CTE"/>
</dbReference>
<dbReference type="GO" id="GO:0005524">
    <property type="term" value="F:ATP binding"/>
    <property type="evidence" value="ECO:0007669"/>
    <property type="project" value="UniProtKB-UniRule"/>
</dbReference>
<keyword evidence="13" id="KW-1185">Reference proteome</keyword>
<dbReference type="CDD" id="cd18787">
    <property type="entry name" value="SF2_C_DEAD"/>
    <property type="match status" value="1"/>
</dbReference>
<evidence type="ECO:0000256" key="8">
    <source>
        <dbReference type="SAM" id="Coils"/>
    </source>
</evidence>
<evidence type="ECO:0000256" key="4">
    <source>
        <dbReference type="ARBA" id="ARBA00022840"/>
    </source>
</evidence>
<organism evidence="12 13">
    <name type="scientific">Carex littledalei</name>
    <dbReference type="NCBI Taxonomy" id="544730"/>
    <lineage>
        <taxon>Eukaryota</taxon>
        <taxon>Viridiplantae</taxon>
        <taxon>Streptophyta</taxon>
        <taxon>Embryophyta</taxon>
        <taxon>Tracheophyta</taxon>
        <taxon>Spermatophyta</taxon>
        <taxon>Magnoliopsida</taxon>
        <taxon>Liliopsida</taxon>
        <taxon>Poales</taxon>
        <taxon>Cyperaceae</taxon>
        <taxon>Cyperoideae</taxon>
        <taxon>Cariceae</taxon>
        <taxon>Carex</taxon>
        <taxon>Carex subgen. Euthyceras</taxon>
    </lineage>
</organism>
<accession>A0A833VP89</accession>
<feature type="region of interest" description="Disordered" evidence="9">
    <location>
        <begin position="525"/>
        <end position="544"/>
    </location>
</feature>
<dbReference type="GO" id="GO:0003723">
    <property type="term" value="F:RNA binding"/>
    <property type="evidence" value="ECO:0007669"/>
    <property type="project" value="UniProtKB-UniRule"/>
</dbReference>
<dbReference type="CDD" id="cd17941">
    <property type="entry name" value="DEADc_DDX10"/>
    <property type="match status" value="1"/>
</dbReference>
<dbReference type="PROSITE" id="PS51192">
    <property type="entry name" value="HELICASE_ATP_BIND_1"/>
    <property type="match status" value="1"/>
</dbReference>
<dbReference type="PROSITE" id="PS00039">
    <property type="entry name" value="DEAD_ATP_HELICASE"/>
    <property type="match status" value="1"/>
</dbReference>
<dbReference type="InterPro" id="IPR014001">
    <property type="entry name" value="Helicase_ATP-bd"/>
</dbReference>
<proteinExistence type="inferred from homology"/>
<dbReference type="OrthoDB" id="10259640at2759"/>
<evidence type="ECO:0000256" key="7">
    <source>
        <dbReference type="RuleBase" id="RU365068"/>
    </source>
</evidence>
<comment type="similarity">
    <text evidence="6">Belongs to the DEAD box helicase family.</text>
</comment>
<comment type="function">
    <text evidence="7">RNA helicase.</text>
</comment>
<evidence type="ECO:0000256" key="6">
    <source>
        <dbReference type="RuleBase" id="RU000492"/>
    </source>
</evidence>
<dbReference type="PROSITE" id="PS51194">
    <property type="entry name" value="HELICASE_CTER"/>
    <property type="match status" value="1"/>
</dbReference>
<protein>
    <recommendedName>
        <fullName evidence="7">ATP-dependent RNA helicase</fullName>
        <ecNumber evidence="7">3.6.4.13</ecNumber>
    </recommendedName>
</protein>
<dbReference type="InterPro" id="IPR000629">
    <property type="entry name" value="RNA-helicase_DEAD-box_CS"/>
</dbReference>
<feature type="region of interest" description="Disordered" evidence="9">
    <location>
        <begin position="671"/>
        <end position="736"/>
    </location>
</feature>
<evidence type="ECO:0000256" key="2">
    <source>
        <dbReference type="ARBA" id="ARBA00022801"/>
    </source>
</evidence>
<feature type="compositionally biased region" description="Basic residues" evidence="9">
    <location>
        <begin position="671"/>
        <end position="684"/>
    </location>
</feature>
<dbReference type="InterPro" id="IPR001650">
    <property type="entry name" value="Helicase_C-like"/>
</dbReference>
<evidence type="ECO:0000256" key="5">
    <source>
        <dbReference type="ARBA" id="ARBA00022884"/>
    </source>
</evidence>
<keyword evidence="8" id="KW-0175">Coiled coil</keyword>
<sequence length="757" mass="85093">MPRPKLHQTSSRKQRRLHESEEIKLLDEWIDAMKPSSGTNPLAVPPPPPSAPVGSLPGGAGFSPYAGCKLFSQLPISVKTKNGLKGKYVEMSDIQRASLPHSICGRDILGASKTGSGKTLAFTIPVIEKLYRLRWGPEDGVGALIISPTKDLAAQLFEELKRVGKYHTLSAGLLVGGRDVKSEKERVNFLNIIICTPGRLLQHMNETPNFDCSQLQILVLDEADRILDHGFRAEVDAILGELPRVRQTLLFSATQTKSVKDLARVSLNNPEYISVHAEAVTATPERLKQLAMVVPIDQKLDMLWSFIRKHLSCKILVFLTTCKQVKFVFETFSKLRPGVPLKHLHGGMSQTRRIITCSMFAEATPSVLFCTDVASRGLDFPAIDWVVQVDCPEDIETYIHRVGRTARFTNEGRSVLFLSPSEFKMLEKLQGAEPKIPIKSIKPNNDKLEQVSHRLASVLVQYPEMQHTAKRAFVTYLKSIKAQKDKEVFDVTKLPLEDFAKSLGLPVTPKLRFLNRNGKVGSFSESIDDGMGEDGNGHNSSDEELEDDVIVAKELDSTKKKKQELNLTEDSEDDILVPKESNKELPEKKITELPTRISKKKKLKINPLRPAGTRVKFDDDLNILPPLAAIADIDTGESVVDRIKLEERYTKLREEMKEHDKEDKMLQRKMLREKRKKQKMKLKKWRGDAEEVAVGSDEDLSDLDEAEKPRSKKSKMYFNSDSEDEGEKAKKRIGDDADRIRLAEQEALALKLLSSMH</sequence>
<keyword evidence="4 6" id="KW-0067">ATP-binding</keyword>
<feature type="domain" description="Helicase C-terminal" evidence="11">
    <location>
        <begin position="295"/>
        <end position="449"/>
    </location>
</feature>
<dbReference type="Pfam" id="PF13959">
    <property type="entry name" value="CTE_SPB4"/>
    <property type="match status" value="1"/>
</dbReference>
<comment type="catalytic activity">
    <reaction evidence="7">
        <text>ATP + H2O = ADP + phosphate + H(+)</text>
        <dbReference type="Rhea" id="RHEA:13065"/>
        <dbReference type="ChEBI" id="CHEBI:15377"/>
        <dbReference type="ChEBI" id="CHEBI:15378"/>
        <dbReference type="ChEBI" id="CHEBI:30616"/>
        <dbReference type="ChEBI" id="CHEBI:43474"/>
        <dbReference type="ChEBI" id="CHEBI:456216"/>
        <dbReference type="EC" id="3.6.4.13"/>
    </reaction>
</comment>
<feature type="domain" description="Helicase ATP-binding" evidence="10">
    <location>
        <begin position="99"/>
        <end position="273"/>
    </location>
</feature>
<evidence type="ECO:0000256" key="3">
    <source>
        <dbReference type="ARBA" id="ARBA00022806"/>
    </source>
</evidence>